<proteinExistence type="predicted"/>
<dbReference type="PANTHER" id="PTHR43194:SF5">
    <property type="entry name" value="PIMELOYL-[ACYL-CARRIER PROTEIN] METHYL ESTER ESTERASE"/>
    <property type="match status" value="1"/>
</dbReference>
<dbReference type="PANTHER" id="PTHR43194">
    <property type="entry name" value="HYDROLASE ALPHA/BETA FOLD FAMILY"/>
    <property type="match status" value="1"/>
</dbReference>
<evidence type="ECO:0000259" key="1">
    <source>
        <dbReference type="Pfam" id="PF12697"/>
    </source>
</evidence>
<dbReference type="GO" id="GO:0003824">
    <property type="term" value="F:catalytic activity"/>
    <property type="evidence" value="ECO:0007669"/>
    <property type="project" value="UniProtKB-ARBA"/>
</dbReference>
<feature type="domain" description="AB hydrolase-1" evidence="1">
    <location>
        <begin position="29"/>
        <end position="258"/>
    </location>
</feature>
<gene>
    <name evidence="2" type="ORF">MCOO_30820</name>
</gene>
<dbReference type="InterPro" id="IPR029058">
    <property type="entry name" value="AB_hydrolase_fold"/>
</dbReference>
<name>A0A7I7KZ04_9MYCO</name>
<dbReference type="Gene3D" id="3.40.50.1820">
    <property type="entry name" value="alpha/beta hydrolase"/>
    <property type="match status" value="1"/>
</dbReference>
<dbReference type="Pfam" id="PF12697">
    <property type="entry name" value="Abhydrolase_6"/>
    <property type="match status" value="1"/>
</dbReference>
<dbReference type="InterPro" id="IPR000073">
    <property type="entry name" value="AB_hydrolase_1"/>
</dbReference>
<dbReference type="InterPro" id="IPR050228">
    <property type="entry name" value="Carboxylesterase_BioH"/>
</dbReference>
<evidence type="ECO:0000313" key="3">
    <source>
        <dbReference type="Proteomes" id="UP000465866"/>
    </source>
</evidence>
<dbReference type="KEGG" id="mcoo:MCOO_30820"/>
<evidence type="ECO:0000313" key="2">
    <source>
        <dbReference type="EMBL" id="BBX47067.1"/>
    </source>
</evidence>
<dbReference type="AlphaFoldDB" id="A0A7I7KZ04"/>
<dbReference type="SUPFAM" id="SSF53474">
    <property type="entry name" value="alpha/beta-Hydrolases"/>
    <property type="match status" value="1"/>
</dbReference>
<accession>A0A7I7KZ04</accession>
<keyword evidence="3" id="KW-1185">Reference proteome</keyword>
<reference evidence="2 3" key="1">
    <citation type="journal article" date="2019" name="Emerg. Microbes Infect.">
        <title>Comprehensive subspecies identification of 175 nontuberculous mycobacteria species based on 7547 genomic profiles.</title>
        <authorList>
            <person name="Matsumoto Y."/>
            <person name="Kinjo T."/>
            <person name="Motooka D."/>
            <person name="Nabeya D."/>
            <person name="Jung N."/>
            <person name="Uechi K."/>
            <person name="Horii T."/>
            <person name="Iida T."/>
            <person name="Fujita J."/>
            <person name="Nakamura S."/>
        </authorList>
    </citation>
    <scope>NUCLEOTIDE SEQUENCE [LARGE SCALE GENOMIC DNA]</scope>
    <source>
        <strain evidence="2 3">JCM 12404</strain>
    </source>
</reference>
<dbReference type="EMBL" id="AP022569">
    <property type="protein sequence ID" value="BBX47067.1"/>
    <property type="molecule type" value="Genomic_DNA"/>
</dbReference>
<protein>
    <recommendedName>
        <fullName evidence="1">AB hydrolase-1 domain-containing protein</fullName>
    </recommendedName>
</protein>
<dbReference type="Proteomes" id="UP000465866">
    <property type="component" value="Chromosome"/>
</dbReference>
<organism evidence="2 3">
    <name type="scientific">Mycobacterium cookii</name>
    <dbReference type="NCBI Taxonomy" id="1775"/>
    <lineage>
        <taxon>Bacteria</taxon>
        <taxon>Bacillati</taxon>
        <taxon>Actinomycetota</taxon>
        <taxon>Actinomycetes</taxon>
        <taxon>Mycobacteriales</taxon>
        <taxon>Mycobacteriaceae</taxon>
        <taxon>Mycobacterium</taxon>
    </lineage>
</organism>
<sequence>MACRRIDAYAALANTWAVILGFVTDAKHVVLIHGSFGRGEQLAPARAAFEERGYAVHTPTLRYHELPRREGAKKVASLSLRDYADDLVAFVKSLDSPPLLVGHSMGGLLAQLVAAGARPAGVVAACPAPVAGTTGGTLTSLRMMLPHVLRPRSWKKPWRPPTFEQSRRWIANTQTEDSAREIYDGFVCESGRYLWELLLAVPRLSKATVVDFAAVTAPVLVIGAECDRIVPTRVVRRTAARYQHGDCVQIPRSDHMVFSGTALPITMSYIDSWMAENHVLANRAG</sequence>